<dbReference type="InterPro" id="IPR012349">
    <property type="entry name" value="Split_barrel_FMN-bd"/>
</dbReference>
<evidence type="ECO:0000256" key="2">
    <source>
        <dbReference type="ARBA" id="ARBA00010313"/>
    </source>
</evidence>
<evidence type="ECO:0000256" key="6">
    <source>
        <dbReference type="SAM" id="MobiDB-lite"/>
    </source>
</evidence>
<dbReference type="Pfam" id="PF17098">
    <property type="entry name" value="Wtap"/>
    <property type="match status" value="1"/>
</dbReference>
<feature type="compositionally biased region" description="Basic and acidic residues" evidence="6">
    <location>
        <begin position="956"/>
        <end position="965"/>
    </location>
</feature>
<keyword evidence="4" id="KW-0508">mRNA splicing</keyword>
<keyword evidence="3" id="KW-0507">mRNA processing</keyword>
<keyword evidence="5" id="KW-0539">Nucleus</keyword>
<feature type="compositionally biased region" description="Polar residues" evidence="6">
    <location>
        <begin position="779"/>
        <end position="803"/>
    </location>
</feature>
<evidence type="ECO:0000313" key="8">
    <source>
        <dbReference type="EMBL" id="KAJ4001748.1"/>
    </source>
</evidence>
<feature type="domain" description="Oxidoreductase FAD/NAD(P)-binding" evidence="7">
    <location>
        <begin position="496"/>
        <end position="607"/>
    </location>
</feature>
<accession>A0ABQ8QTM8</accession>
<comment type="similarity">
    <text evidence="2">Belongs to the fl(2)d family.</text>
</comment>
<feature type="compositionally biased region" description="Gly residues" evidence="6">
    <location>
        <begin position="945"/>
        <end position="955"/>
    </location>
</feature>
<dbReference type="InterPro" id="IPR001433">
    <property type="entry name" value="OxRdtase_FAD/NAD-bd"/>
</dbReference>
<feature type="compositionally biased region" description="Basic residues" evidence="6">
    <location>
        <begin position="867"/>
        <end position="879"/>
    </location>
</feature>
<reference evidence="8" key="1">
    <citation type="submission" date="2022-08" db="EMBL/GenBank/DDBJ databases">
        <authorList>
            <consortium name="DOE Joint Genome Institute"/>
            <person name="Min B."/>
            <person name="Riley R."/>
            <person name="Sierra-Patev S."/>
            <person name="Naranjo-Ortiz M."/>
            <person name="Looney B."/>
            <person name="Konkel Z."/>
            <person name="Slot J.C."/>
            <person name="Sakamoto Y."/>
            <person name="Steenwyk J.L."/>
            <person name="Rokas A."/>
            <person name="Carro J."/>
            <person name="Camarero S."/>
            <person name="Ferreira P."/>
            <person name="Molpeceres G."/>
            <person name="Ruiz-Duenas F.J."/>
            <person name="Serrano A."/>
            <person name="Henrissat B."/>
            <person name="Drula E."/>
            <person name="Hughes K.W."/>
            <person name="Mata J.L."/>
            <person name="Ishikawa N.K."/>
            <person name="Vargas-Isla R."/>
            <person name="Ushijima S."/>
            <person name="Smith C.A."/>
            <person name="Ahrendt S."/>
            <person name="Andreopoulos W."/>
            <person name="He G."/>
            <person name="Labutti K."/>
            <person name="Lipzen A."/>
            <person name="Ng V."/>
            <person name="Sandor L."/>
            <person name="Barry K."/>
            <person name="Martinez A.T."/>
            <person name="Xiao Y."/>
            <person name="Gibbons J.G."/>
            <person name="Terashima K."/>
            <person name="Hibbett D.S."/>
            <person name="Grigoriev I.V."/>
        </authorList>
    </citation>
    <scope>NUCLEOTIDE SEQUENCE</scope>
    <source>
        <strain evidence="8">TFB10827</strain>
    </source>
</reference>
<proteinExistence type="inferred from homology"/>
<dbReference type="PRINTS" id="PR00410">
    <property type="entry name" value="PHEHYDRXLASE"/>
</dbReference>
<evidence type="ECO:0000313" key="9">
    <source>
        <dbReference type="Proteomes" id="UP001163828"/>
    </source>
</evidence>
<feature type="compositionally biased region" description="Basic and acidic residues" evidence="6">
    <location>
        <begin position="884"/>
        <end position="941"/>
    </location>
</feature>
<dbReference type="Proteomes" id="UP001163828">
    <property type="component" value="Unassembled WGS sequence"/>
</dbReference>
<dbReference type="PANTHER" id="PTHR42815:SF2">
    <property type="entry name" value="FAD-BINDING, PUTATIVE (AFU_ORTHOLOGUE AFUA_6G07600)-RELATED"/>
    <property type="match status" value="1"/>
</dbReference>
<evidence type="ECO:0000256" key="3">
    <source>
        <dbReference type="ARBA" id="ARBA00022664"/>
    </source>
</evidence>
<evidence type="ECO:0000256" key="1">
    <source>
        <dbReference type="ARBA" id="ARBA00004123"/>
    </source>
</evidence>
<protein>
    <recommendedName>
        <fullName evidence="7">Oxidoreductase FAD/NAD(P)-binding domain-containing protein</fullName>
    </recommendedName>
</protein>
<organism evidence="8 9">
    <name type="scientific">Lentinula boryana</name>
    <dbReference type="NCBI Taxonomy" id="40481"/>
    <lineage>
        <taxon>Eukaryota</taxon>
        <taxon>Fungi</taxon>
        <taxon>Dikarya</taxon>
        <taxon>Basidiomycota</taxon>
        <taxon>Agaricomycotina</taxon>
        <taxon>Agaricomycetes</taxon>
        <taxon>Agaricomycetidae</taxon>
        <taxon>Agaricales</taxon>
        <taxon>Marasmiineae</taxon>
        <taxon>Omphalotaceae</taxon>
        <taxon>Lentinula</taxon>
    </lineage>
</organism>
<keyword evidence="9" id="KW-1185">Reference proteome</keyword>
<comment type="subcellular location">
    <subcellularLocation>
        <location evidence="1">Nucleus</location>
    </subcellularLocation>
</comment>
<evidence type="ECO:0000256" key="4">
    <source>
        <dbReference type="ARBA" id="ARBA00023187"/>
    </source>
</evidence>
<dbReference type="Gene3D" id="3.40.50.80">
    <property type="entry name" value="Nucleotide-binding domain of ferredoxin-NADP reductase (FNR) module"/>
    <property type="match status" value="1"/>
</dbReference>
<comment type="caution">
    <text evidence="8">The sequence shown here is derived from an EMBL/GenBank/DDBJ whole genome shotgun (WGS) entry which is preliminary data.</text>
</comment>
<dbReference type="SUPFAM" id="SSF52343">
    <property type="entry name" value="Ferredoxin reductase-like, C-terminal NADP-linked domain"/>
    <property type="match status" value="1"/>
</dbReference>
<dbReference type="Gene3D" id="2.30.110.10">
    <property type="entry name" value="Electron Transport, Fmn-binding Protein, Chain A"/>
    <property type="match status" value="1"/>
</dbReference>
<evidence type="ECO:0000256" key="5">
    <source>
        <dbReference type="ARBA" id="ARBA00023242"/>
    </source>
</evidence>
<dbReference type="EMBL" id="MU790506">
    <property type="protein sequence ID" value="KAJ4001748.1"/>
    <property type="molecule type" value="Genomic_DNA"/>
</dbReference>
<sequence length="997" mass="110261">MALNGWHIGERSIRQKMNFSDDPSLDGMYTWISEELDPGHAQFHSECHFLPVTTLDSDGRPWSSILTPEGGRPGSSFIRYIGGSRLRVTAQIWDGEPILRTGKDNMLIAGIGIHFPTRRRNKIAGFVSRYERAGDGGRVVTFDMTVNETIGNCPKYINLRHLSPQPQTHPKIASENLHLKNEERLPDELISFVFASDTVFLGTTYVAPDKEAASFPSHLGMNQRGGRKGFIRISRKDGRTLALPDFSGNRILTSLGNIEANSLASFTFVDFESGAILYLTGEAKNLVGEDAKRIMPMHNKMALTTLFVTGYTFVLDALPVRQTPGTYAEPSPYSPPLRFLAEEDGGRITTADPDQTVLLSRIDMHSSSIATFWFQSSVPLTIHPGQAAILSFSDLLGHPKYAHMAPSNPKSLNDDRVRTWTVSASSTHNFALTMREIPGGVVTGALFSLAHALSRSRPEILSDATSLEIRLRLIGFSGSFCLPPPVMDSEVKLLWIAGGIGLTPFLSMLRALKTDVIYNGCRWDIHMALSTRDPEVLLPLLMKAVGDIQGDRVKVVLDLFTTAKFIQTELSDVRIHSTRIDKKYLQTIASGRRKVYLCGPKPFERIVLEGLVDCGIDSDQNYGALHTRASSCSSLVGAMDVPLPSTRELELEMLLREKEGQDEVSRLRLYLSAQPPPSTTEPVTLPPTFASLILPHISYLSQASDAAESSNSTTTAALTQRVRVLQDENDELYDILKRGETGRLKEEVQSLKRIVHKLEGALRESHQVIVTLSNELDKSSQALSASSTYRTTSPQNHYHSNGVKSHPRSHSNSGGRHPPTGPRAHAPVHKKPRLSLADQDPHQDEMSPSMRSNVSLPSSVHPGNSGRRGRSRSRSRSPRGKSNVRMEIDEVKDEHQRRSTERVRDRERWDRDRERGERSDRERGGDRDRGRDRDRDRDGNRSRRNGGGGRGGTRRGGGERGDRGSHSLHNASSHFSGGQGSSGSGDRTLAERMGLGV</sequence>
<name>A0ABQ8QTM8_9AGAR</name>
<feature type="region of interest" description="Disordered" evidence="6">
    <location>
        <begin position="779"/>
        <end position="997"/>
    </location>
</feature>
<gene>
    <name evidence="8" type="ORF">F5050DRAFT_1707917</name>
</gene>
<evidence type="ECO:0000259" key="7">
    <source>
        <dbReference type="Pfam" id="PF00175"/>
    </source>
</evidence>
<feature type="compositionally biased region" description="Polar residues" evidence="6">
    <location>
        <begin position="849"/>
        <end position="862"/>
    </location>
</feature>
<dbReference type="InterPro" id="IPR039261">
    <property type="entry name" value="FNR_nucleotide-bd"/>
</dbReference>
<dbReference type="PANTHER" id="PTHR42815">
    <property type="entry name" value="FAD-BINDING, PUTATIVE (AFU_ORTHOLOGUE AFUA_6G07600)-RELATED"/>
    <property type="match status" value="1"/>
</dbReference>
<dbReference type="InterPro" id="IPR033757">
    <property type="entry name" value="WTAP"/>
</dbReference>
<dbReference type="Pfam" id="PF00175">
    <property type="entry name" value="NAD_binding_1"/>
    <property type="match status" value="1"/>
</dbReference>